<dbReference type="InterPro" id="IPR051350">
    <property type="entry name" value="WD_repeat-ST_regulator"/>
</dbReference>
<feature type="region of interest" description="Disordered" evidence="4">
    <location>
        <begin position="1"/>
        <end position="55"/>
    </location>
</feature>
<reference evidence="6" key="1">
    <citation type="journal article" date="2021" name="Nat. Commun.">
        <title>Genetic determinants of endophytism in the Arabidopsis root mycobiome.</title>
        <authorList>
            <person name="Mesny F."/>
            <person name="Miyauchi S."/>
            <person name="Thiergart T."/>
            <person name="Pickel B."/>
            <person name="Atanasova L."/>
            <person name="Karlsson M."/>
            <person name="Huettel B."/>
            <person name="Barry K.W."/>
            <person name="Haridas S."/>
            <person name="Chen C."/>
            <person name="Bauer D."/>
            <person name="Andreopoulos W."/>
            <person name="Pangilinan J."/>
            <person name="LaButti K."/>
            <person name="Riley R."/>
            <person name="Lipzen A."/>
            <person name="Clum A."/>
            <person name="Drula E."/>
            <person name="Henrissat B."/>
            <person name="Kohler A."/>
            <person name="Grigoriev I.V."/>
            <person name="Martin F.M."/>
            <person name="Hacquard S."/>
        </authorList>
    </citation>
    <scope>NUCLEOTIDE SEQUENCE</scope>
    <source>
        <strain evidence="6">MPI-CAGE-CH-0230</strain>
    </source>
</reference>
<organism evidence="6 7">
    <name type="scientific">Microdochium trichocladiopsis</name>
    <dbReference type="NCBI Taxonomy" id="1682393"/>
    <lineage>
        <taxon>Eukaryota</taxon>
        <taxon>Fungi</taxon>
        <taxon>Dikarya</taxon>
        <taxon>Ascomycota</taxon>
        <taxon>Pezizomycotina</taxon>
        <taxon>Sordariomycetes</taxon>
        <taxon>Xylariomycetidae</taxon>
        <taxon>Xylariales</taxon>
        <taxon>Microdochiaceae</taxon>
        <taxon>Microdochium</taxon>
    </lineage>
</organism>
<feature type="repeat" description="WD" evidence="3">
    <location>
        <begin position="529"/>
        <end position="562"/>
    </location>
</feature>
<feature type="repeat" description="WD" evidence="3">
    <location>
        <begin position="275"/>
        <end position="316"/>
    </location>
</feature>
<evidence type="ECO:0000259" key="5">
    <source>
        <dbReference type="Pfam" id="PF21889"/>
    </source>
</evidence>
<evidence type="ECO:0000256" key="2">
    <source>
        <dbReference type="ARBA" id="ARBA00022737"/>
    </source>
</evidence>
<dbReference type="PROSITE" id="PS00678">
    <property type="entry name" value="WD_REPEATS_1"/>
    <property type="match status" value="2"/>
</dbReference>
<dbReference type="InterPro" id="IPR054080">
    <property type="entry name" value="TPR1-like_2nd"/>
</dbReference>
<keyword evidence="1 3" id="KW-0853">WD repeat</keyword>
<dbReference type="CDD" id="cd00200">
    <property type="entry name" value="WD40"/>
    <property type="match status" value="1"/>
</dbReference>
<accession>A0A9P8YB82</accession>
<keyword evidence="2" id="KW-0677">Repeat</keyword>
<dbReference type="Gene3D" id="2.130.10.10">
    <property type="entry name" value="YVTN repeat-like/Quinoprotein amine dehydrogenase"/>
    <property type="match status" value="1"/>
</dbReference>
<dbReference type="EMBL" id="JAGTJQ010000004">
    <property type="protein sequence ID" value="KAH7033007.1"/>
    <property type="molecule type" value="Genomic_DNA"/>
</dbReference>
<dbReference type="Pfam" id="PF23627">
    <property type="entry name" value="LisH_WDR26"/>
    <property type="match status" value="1"/>
</dbReference>
<feature type="domain" description="TPR1-like CTLH-containing" evidence="5">
    <location>
        <begin position="95"/>
        <end position="223"/>
    </location>
</feature>
<proteinExistence type="predicted"/>
<dbReference type="PANTHER" id="PTHR22838:SF0">
    <property type="entry name" value="WD REPEAT-CONTAINING PROTEIN 26"/>
    <property type="match status" value="1"/>
</dbReference>
<sequence>MSPDADTPTASNGSTRPHANGNSQPRPDANGSHKVVSGSTNGFSHRRAPPKSYFGHDSEEVTRLLIQALSDMGYQSAADSVSRDSGFELESSAVTSFRNAVLEGEWAAAQQLLSGAAITGERSNEAGNGLVLAAGADRNMMRFWIRQQKYLEQLERRDTAKAVATLRTELTPLYQESGKLHFLSGLLMCQTADEVRTKAEWDGAYGKSRQVLLSELSKCISPSVMLPEHRLAILLHQVKASQVGSCVWHSNSSTSLYSDHRCERRNFPTENVAELDDHDGEVWQVVFSHDGTRLATCGSDKKVILWEVPSFRQLHVLGGHNDGVGNVAWSWDDSLIVTCCQDRYARLWDTNTGFCLKTSERFQEPVCSAVWAADNQSFITGSLDKTRSLVQWDLSMGKIFDWPSQRRVEDLAMSRDGRWLVAMDDTSHIQAFNLHTRELEYEMDLQVRLASVNISQDCRHLLVNHNNGVAQLIDLVQRETVQKYTGHGGGEYMIRNDFGGANESYVIGGSEDGCVFIWHKASEEAVEKLSGHTPRCNSVSWSPTDPCLFASCGDDGKVKIWSNSNFPKMRADLQNRQHETGNSFNGS</sequence>
<feature type="compositionally biased region" description="Polar residues" evidence="4">
    <location>
        <begin position="8"/>
        <end position="25"/>
    </location>
</feature>
<dbReference type="Pfam" id="PF00400">
    <property type="entry name" value="WD40"/>
    <property type="match status" value="3"/>
</dbReference>
<dbReference type="GO" id="GO:0043161">
    <property type="term" value="P:proteasome-mediated ubiquitin-dependent protein catabolic process"/>
    <property type="evidence" value="ECO:0007669"/>
    <property type="project" value="TreeGrafter"/>
</dbReference>
<feature type="repeat" description="WD" evidence="3">
    <location>
        <begin position="317"/>
        <end position="358"/>
    </location>
</feature>
<dbReference type="SMART" id="SM00320">
    <property type="entry name" value="WD40"/>
    <property type="match status" value="6"/>
</dbReference>
<evidence type="ECO:0000313" key="7">
    <source>
        <dbReference type="Proteomes" id="UP000756346"/>
    </source>
</evidence>
<dbReference type="SUPFAM" id="SSF50978">
    <property type="entry name" value="WD40 repeat-like"/>
    <property type="match status" value="1"/>
</dbReference>
<dbReference type="Proteomes" id="UP000756346">
    <property type="component" value="Unassembled WGS sequence"/>
</dbReference>
<dbReference type="Pfam" id="PF21889">
    <property type="entry name" value="TPR1-like_2nd"/>
    <property type="match status" value="1"/>
</dbReference>
<evidence type="ECO:0000256" key="4">
    <source>
        <dbReference type="SAM" id="MobiDB-lite"/>
    </source>
</evidence>
<dbReference type="GeneID" id="70188075"/>
<comment type="caution">
    <text evidence="6">The sequence shown here is derived from an EMBL/GenBank/DDBJ whole genome shotgun (WGS) entry which is preliminary data.</text>
</comment>
<evidence type="ECO:0000256" key="3">
    <source>
        <dbReference type="PROSITE-ProRule" id="PRU00221"/>
    </source>
</evidence>
<dbReference type="InterPro" id="IPR015943">
    <property type="entry name" value="WD40/YVTN_repeat-like_dom_sf"/>
</dbReference>
<dbReference type="PANTHER" id="PTHR22838">
    <property type="entry name" value="WD REPEAT PROTEIN 26-RELATED"/>
    <property type="match status" value="1"/>
</dbReference>
<dbReference type="InterPro" id="IPR019775">
    <property type="entry name" value="WD40_repeat_CS"/>
</dbReference>
<dbReference type="PROSITE" id="PS50294">
    <property type="entry name" value="WD_REPEATS_REGION"/>
    <property type="match status" value="3"/>
</dbReference>
<dbReference type="AlphaFoldDB" id="A0A9P8YB82"/>
<evidence type="ECO:0000313" key="6">
    <source>
        <dbReference type="EMBL" id="KAH7033007.1"/>
    </source>
</evidence>
<dbReference type="InterPro" id="IPR001680">
    <property type="entry name" value="WD40_rpt"/>
</dbReference>
<dbReference type="InterPro" id="IPR036322">
    <property type="entry name" value="WD40_repeat_dom_sf"/>
</dbReference>
<dbReference type="OrthoDB" id="972532at2759"/>
<evidence type="ECO:0000256" key="1">
    <source>
        <dbReference type="ARBA" id="ARBA00022574"/>
    </source>
</evidence>
<dbReference type="PROSITE" id="PS50082">
    <property type="entry name" value="WD_REPEATS_2"/>
    <property type="match status" value="3"/>
</dbReference>
<dbReference type="RefSeq" id="XP_046013839.1">
    <property type="nucleotide sequence ID" value="XM_046158529.1"/>
</dbReference>
<gene>
    <name evidence="6" type="ORF">B0I36DRAFT_361741</name>
</gene>
<name>A0A9P8YB82_9PEZI</name>
<keyword evidence="7" id="KW-1185">Reference proteome</keyword>
<dbReference type="GO" id="GO:0034657">
    <property type="term" value="C:GID complex"/>
    <property type="evidence" value="ECO:0007669"/>
    <property type="project" value="TreeGrafter"/>
</dbReference>
<protein>
    <submittedName>
        <fullName evidence="6">WD40-repeat-containing domain protein</fullName>
    </submittedName>
</protein>